<dbReference type="SUPFAM" id="SSF46938">
    <property type="entry name" value="CRAL/TRIO N-terminal domain"/>
    <property type="match status" value="1"/>
</dbReference>
<dbReference type="InterPro" id="IPR011074">
    <property type="entry name" value="CRAL/TRIO_N_dom"/>
</dbReference>
<dbReference type="SMART" id="SM00516">
    <property type="entry name" value="SEC14"/>
    <property type="match status" value="1"/>
</dbReference>
<feature type="domain" description="CRAL-TRIO" evidence="2">
    <location>
        <begin position="121"/>
        <end position="262"/>
    </location>
</feature>
<dbReference type="PANTHER" id="PTHR45824:SF29">
    <property type="entry name" value="GH16843P"/>
    <property type="match status" value="1"/>
</dbReference>
<protein>
    <recommendedName>
        <fullName evidence="2">CRAL-TRIO domain-containing protein</fullName>
    </recommendedName>
</protein>
<comment type="caution">
    <text evidence="3">The sequence shown here is derived from an EMBL/GenBank/DDBJ whole genome shotgun (WGS) entry which is preliminary data.</text>
</comment>
<name>A0A8H8CLS6_PSICU</name>
<dbReference type="PROSITE" id="PS50191">
    <property type="entry name" value="CRAL_TRIO"/>
    <property type="match status" value="1"/>
</dbReference>
<organism evidence="3">
    <name type="scientific">Psilocybe cubensis</name>
    <name type="common">Psychedelic mushroom</name>
    <name type="synonym">Stropharia cubensis</name>
    <dbReference type="NCBI Taxonomy" id="181762"/>
    <lineage>
        <taxon>Eukaryota</taxon>
        <taxon>Fungi</taxon>
        <taxon>Dikarya</taxon>
        <taxon>Basidiomycota</taxon>
        <taxon>Agaricomycotina</taxon>
        <taxon>Agaricomycetes</taxon>
        <taxon>Agaricomycetidae</taxon>
        <taxon>Agaricales</taxon>
        <taxon>Agaricineae</taxon>
        <taxon>Strophariaceae</taxon>
        <taxon>Psilocybe</taxon>
    </lineage>
</organism>
<dbReference type="OrthoDB" id="75724at2759"/>
<dbReference type="InterPro" id="IPR001251">
    <property type="entry name" value="CRAL-TRIO_dom"/>
</dbReference>
<evidence type="ECO:0000256" key="1">
    <source>
        <dbReference type="SAM" id="MobiDB-lite"/>
    </source>
</evidence>
<dbReference type="SUPFAM" id="SSF52087">
    <property type="entry name" value="CRAL/TRIO domain"/>
    <property type="match status" value="1"/>
</dbReference>
<sequence>MSTAEKVFLPIPPPVTPYKDDPRAVLSKSEQAMYDEVLAHFTRADPVYVIPNIEKGELTEQEKFWLSRECLLRYLRASKWKVSGAIQRLESTLAWRREFGMYDTLNANLVEPEAVTGKEVLYGYDTTGKPACYMIPSRQNTTEGTRQIQYAVWMLERCVDLMGPGVETLALLINFGDRGKNPSVSTALSVLHILQNHYPERLGLALIINVPFLVNAFFKMVMPLVDPITRQKVKFNPEIFKDGFFTKDNVMREWSGDCNFEYQHEKYWPNLVSICEERVKIWFENWKALGAKIGISEWAYKQTGTPNLEEEKKGEASVTVSPAADAAESIATPGATTTTANAAPETTGKVTEEPSAETPVKKSAGEAPAPVASHATSTGAAVVAGGAISGADANAGDSSAAADGGAAE</sequence>
<dbReference type="AlphaFoldDB" id="A0A8H8CLS6"/>
<dbReference type="EMBL" id="JAFIQS010000004">
    <property type="protein sequence ID" value="KAG5170151.1"/>
    <property type="molecule type" value="Genomic_DNA"/>
</dbReference>
<feature type="region of interest" description="Disordered" evidence="1">
    <location>
        <begin position="389"/>
        <end position="408"/>
    </location>
</feature>
<dbReference type="SMART" id="SM01100">
    <property type="entry name" value="CRAL_TRIO_N"/>
    <property type="match status" value="1"/>
</dbReference>
<dbReference type="InterPro" id="IPR036273">
    <property type="entry name" value="CRAL/TRIO_N_dom_sf"/>
</dbReference>
<dbReference type="InterPro" id="IPR052578">
    <property type="entry name" value="PI_Transfer_CRAL-TRIO"/>
</dbReference>
<gene>
    <name evidence="3" type="ORF">JR316_004538</name>
</gene>
<evidence type="ECO:0000259" key="2">
    <source>
        <dbReference type="PROSITE" id="PS50191"/>
    </source>
</evidence>
<dbReference type="Gene3D" id="3.40.525.10">
    <property type="entry name" value="CRAL-TRIO lipid binding domain"/>
    <property type="match status" value="1"/>
</dbReference>
<dbReference type="Pfam" id="PF00650">
    <property type="entry name" value="CRAL_TRIO"/>
    <property type="match status" value="1"/>
</dbReference>
<evidence type="ECO:0000313" key="3">
    <source>
        <dbReference type="EMBL" id="KAG5170151.1"/>
    </source>
</evidence>
<proteinExistence type="predicted"/>
<feature type="compositionally biased region" description="Low complexity" evidence="1">
    <location>
        <begin position="331"/>
        <end position="348"/>
    </location>
</feature>
<dbReference type="GO" id="GO:0008526">
    <property type="term" value="F:phosphatidylinositol transfer activity"/>
    <property type="evidence" value="ECO:0007669"/>
    <property type="project" value="TreeGrafter"/>
</dbReference>
<feature type="region of interest" description="Disordered" evidence="1">
    <location>
        <begin position="330"/>
        <end position="377"/>
    </location>
</feature>
<dbReference type="PANTHER" id="PTHR45824">
    <property type="entry name" value="GH16843P"/>
    <property type="match status" value="1"/>
</dbReference>
<reference evidence="3" key="1">
    <citation type="submission" date="2021-02" db="EMBL/GenBank/DDBJ databases">
        <title>Psilocybe cubensis genome.</title>
        <authorList>
            <person name="Mckernan K.J."/>
            <person name="Crawford S."/>
            <person name="Trippe A."/>
            <person name="Kane L.T."/>
            <person name="Mclaughlin S."/>
        </authorList>
    </citation>
    <scope>NUCLEOTIDE SEQUENCE [LARGE SCALE GENOMIC DNA]</scope>
    <source>
        <strain evidence="3">MGC-MH-2018</strain>
    </source>
</reference>
<accession>A0A8H8CLS6</accession>
<dbReference type="Pfam" id="PF03765">
    <property type="entry name" value="CRAL_TRIO_N"/>
    <property type="match status" value="1"/>
</dbReference>
<dbReference type="InterPro" id="IPR036865">
    <property type="entry name" value="CRAL-TRIO_dom_sf"/>
</dbReference>
<dbReference type="CDD" id="cd00170">
    <property type="entry name" value="SEC14"/>
    <property type="match status" value="1"/>
</dbReference>